<dbReference type="ExpressionAtlas" id="A0A2K3NQ97">
    <property type="expression patterns" value="baseline"/>
</dbReference>
<sequence length="274" mass="31921">MPLRIKSPRLYSISLQQGANVSEVMMEIDGERRVRNLLWRRPLFQWEEERVFLLLALLQNVTLCDEMDEWSWSLNPEGSFSIWESPAPSKVIAFSWQLLYDRVPTKENLLLRGVIHHGGGEGNCVWCVDFRESSSHLFLRCKMALEVWYAIFKWLGVVIVMPPNLFHLFDCLSEAATNKKVRNGYRLVWHSVIWSIWKARNNRIFSNLVKETLEVVEDVKIIFRRLLFSSMGSVVCFWCFRLCRSTEPGSCSTSLCCASFAAVSWVWLACSRRL</sequence>
<evidence type="ECO:0000313" key="2">
    <source>
        <dbReference type="EMBL" id="PNY05202.1"/>
    </source>
</evidence>
<reference evidence="2 3" key="2">
    <citation type="journal article" date="2017" name="Front. Plant Sci.">
        <title>Gene Classification and Mining of Molecular Markers Useful in Red Clover (Trifolium pratense) Breeding.</title>
        <authorList>
            <person name="Istvanek J."/>
            <person name="Dluhosova J."/>
            <person name="Dluhos P."/>
            <person name="Patkova L."/>
            <person name="Nedelnik J."/>
            <person name="Repkova J."/>
        </authorList>
    </citation>
    <scope>NUCLEOTIDE SEQUENCE [LARGE SCALE GENOMIC DNA]</scope>
    <source>
        <strain evidence="3">cv. Tatra</strain>
        <tissue evidence="2">Young leaves</tissue>
    </source>
</reference>
<feature type="domain" description="Reverse transcriptase zinc-binding" evidence="1">
    <location>
        <begin position="82"/>
        <end position="148"/>
    </location>
</feature>
<dbReference type="PANTHER" id="PTHR33116">
    <property type="entry name" value="REVERSE TRANSCRIPTASE ZINC-BINDING DOMAIN-CONTAINING PROTEIN-RELATED-RELATED"/>
    <property type="match status" value="1"/>
</dbReference>
<gene>
    <name evidence="2" type="ORF">L195_g001645</name>
</gene>
<dbReference type="EMBL" id="ASHM01000680">
    <property type="protein sequence ID" value="PNY05202.1"/>
    <property type="molecule type" value="Genomic_DNA"/>
</dbReference>
<evidence type="ECO:0000259" key="1">
    <source>
        <dbReference type="Pfam" id="PF13966"/>
    </source>
</evidence>
<organism evidence="2 3">
    <name type="scientific">Trifolium pratense</name>
    <name type="common">Red clover</name>
    <dbReference type="NCBI Taxonomy" id="57577"/>
    <lineage>
        <taxon>Eukaryota</taxon>
        <taxon>Viridiplantae</taxon>
        <taxon>Streptophyta</taxon>
        <taxon>Embryophyta</taxon>
        <taxon>Tracheophyta</taxon>
        <taxon>Spermatophyta</taxon>
        <taxon>Magnoliopsida</taxon>
        <taxon>eudicotyledons</taxon>
        <taxon>Gunneridae</taxon>
        <taxon>Pentapetalae</taxon>
        <taxon>rosids</taxon>
        <taxon>fabids</taxon>
        <taxon>Fabales</taxon>
        <taxon>Fabaceae</taxon>
        <taxon>Papilionoideae</taxon>
        <taxon>50 kb inversion clade</taxon>
        <taxon>NPAAA clade</taxon>
        <taxon>Hologalegina</taxon>
        <taxon>IRL clade</taxon>
        <taxon>Trifolieae</taxon>
        <taxon>Trifolium</taxon>
    </lineage>
</organism>
<protein>
    <recommendedName>
        <fullName evidence="1">Reverse transcriptase zinc-binding domain-containing protein</fullName>
    </recommendedName>
</protein>
<proteinExistence type="predicted"/>
<evidence type="ECO:0000313" key="3">
    <source>
        <dbReference type="Proteomes" id="UP000236291"/>
    </source>
</evidence>
<accession>A0A2K3NQ97</accession>
<reference evidence="2 3" key="1">
    <citation type="journal article" date="2014" name="Am. J. Bot.">
        <title>Genome assembly and annotation for red clover (Trifolium pratense; Fabaceae).</title>
        <authorList>
            <person name="Istvanek J."/>
            <person name="Jaros M."/>
            <person name="Krenek A."/>
            <person name="Repkova J."/>
        </authorList>
    </citation>
    <scope>NUCLEOTIDE SEQUENCE [LARGE SCALE GENOMIC DNA]</scope>
    <source>
        <strain evidence="3">cv. Tatra</strain>
        <tissue evidence="2">Young leaves</tissue>
    </source>
</reference>
<dbReference type="InterPro" id="IPR026960">
    <property type="entry name" value="RVT-Znf"/>
</dbReference>
<dbReference type="AlphaFoldDB" id="A0A2K3NQ97"/>
<dbReference type="STRING" id="57577.A0A2K3NQ97"/>
<name>A0A2K3NQ97_TRIPR</name>
<dbReference type="Pfam" id="PF13966">
    <property type="entry name" value="zf-RVT"/>
    <property type="match status" value="1"/>
</dbReference>
<comment type="caution">
    <text evidence="2">The sequence shown here is derived from an EMBL/GenBank/DDBJ whole genome shotgun (WGS) entry which is preliminary data.</text>
</comment>
<dbReference type="Proteomes" id="UP000236291">
    <property type="component" value="Unassembled WGS sequence"/>
</dbReference>
<dbReference type="PANTHER" id="PTHR33116:SF78">
    <property type="entry name" value="OS12G0587133 PROTEIN"/>
    <property type="match status" value="1"/>
</dbReference>